<feature type="region of interest" description="Disordered" evidence="1">
    <location>
        <begin position="81"/>
        <end position="105"/>
    </location>
</feature>
<accession>A0ABQ4F4F6</accession>
<dbReference type="EMBL" id="BONX01000085">
    <property type="protein sequence ID" value="GIH01782.1"/>
    <property type="molecule type" value="Genomic_DNA"/>
</dbReference>
<comment type="caution">
    <text evidence="2">The sequence shown here is derived from an EMBL/GenBank/DDBJ whole genome shotgun (WGS) entry which is preliminary data.</text>
</comment>
<proteinExistence type="predicted"/>
<keyword evidence="3" id="KW-1185">Reference proteome</keyword>
<reference evidence="2 3" key="1">
    <citation type="submission" date="2021-01" db="EMBL/GenBank/DDBJ databases">
        <title>Whole genome shotgun sequence of Plantactinospora mayteni NBRC 109088.</title>
        <authorList>
            <person name="Komaki H."/>
            <person name="Tamura T."/>
        </authorList>
    </citation>
    <scope>NUCLEOTIDE SEQUENCE [LARGE SCALE GENOMIC DNA]</scope>
    <source>
        <strain evidence="2 3">NBRC 109088</strain>
    </source>
</reference>
<evidence type="ECO:0008006" key="4">
    <source>
        <dbReference type="Google" id="ProtNLM"/>
    </source>
</evidence>
<dbReference type="Proteomes" id="UP000621500">
    <property type="component" value="Unassembled WGS sequence"/>
</dbReference>
<protein>
    <recommendedName>
        <fullName evidence="4">Tetratricopeptide repeat protein</fullName>
    </recommendedName>
</protein>
<evidence type="ECO:0000313" key="2">
    <source>
        <dbReference type="EMBL" id="GIH01782.1"/>
    </source>
</evidence>
<evidence type="ECO:0000256" key="1">
    <source>
        <dbReference type="SAM" id="MobiDB-lite"/>
    </source>
</evidence>
<name>A0ABQ4F4F6_9ACTN</name>
<evidence type="ECO:0000313" key="3">
    <source>
        <dbReference type="Proteomes" id="UP000621500"/>
    </source>
</evidence>
<gene>
    <name evidence="2" type="ORF">Pma05_83540</name>
</gene>
<organism evidence="2 3">
    <name type="scientific">Plantactinospora mayteni</name>
    <dbReference type="NCBI Taxonomy" id="566021"/>
    <lineage>
        <taxon>Bacteria</taxon>
        <taxon>Bacillati</taxon>
        <taxon>Actinomycetota</taxon>
        <taxon>Actinomycetes</taxon>
        <taxon>Micromonosporales</taxon>
        <taxon>Micromonosporaceae</taxon>
        <taxon>Plantactinospora</taxon>
    </lineage>
</organism>
<sequence>MLLELDDPEGAVAAARTAHTIAASRDLDDKKNGKALAEIAVRLGDALRTRDADEDDQEQARAAYQQAVDLGAKRVGQATLGLAGRRTTSARTTRPRGTCHAPSGC</sequence>
<feature type="compositionally biased region" description="Low complexity" evidence="1">
    <location>
        <begin position="83"/>
        <end position="98"/>
    </location>
</feature>